<dbReference type="EMBL" id="AKHW03006358">
    <property type="protein sequence ID" value="KYO20637.1"/>
    <property type="molecule type" value="Genomic_DNA"/>
</dbReference>
<gene>
    <name evidence="1" type="ORF">Y1Q_0012530</name>
</gene>
<protein>
    <submittedName>
        <fullName evidence="1">Uncharacterized protein</fullName>
    </submittedName>
</protein>
<keyword evidence="2" id="KW-1185">Reference proteome</keyword>
<reference evidence="1 2" key="1">
    <citation type="journal article" date="2012" name="Genome Biol.">
        <title>Sequencing three crocodilian genomes to illuminate the evolution of archosaurs and amniotes.</title>
        <authorList>
            <person name="St John J.A."/>
            <person name="Braun E.L."/>
            <person name="Isberg S.R."/>
            <person name="Miles L.G."/>
            <person name="Chong A.Y."/>
            <person name="Gongora J."/>
            <person name="Dalzell P."/>
            <person name="Moran C."/>
            <person name="Bed'hom B."/>
            <person name="Abzhanov A."/>
            <person name="Burgess S.C."/>
            <person name="Cooksey A.M."/>
            <person name="Castoe T.A."/>
            <person name="Crawford N.G."/>
            <person name="Densmore L.D."/>
            <person name="Drew J.C."/>
            <person name="Edwards S.V."/>
            <person name="Faircloth B.C."/>
            <person name="Fujita M.K."/>
            <person name="Greenwold M.J."/>
            <person name="Hoffmann F.G."/>
            <person name="Howard J.M."/>
            <person name="Iguchi T."/>
            <person name="Janes D.E."/>
            <person name="Khan S.Y."/>
            <person name="Kohno S."/>
            <person name="de Koning A.J."/>
            <person name="Lance S.L."/>
            <person name="McCarthy F.M."/>
            <person name="McCormack J.E."/>
            <person name="Merchant M.E."/>
            <person name="Peterson D.G."/>
            <person name="Pollock D.D."/>
            <person name="Pourmand N."/>
            <person name="Raney B.J."/>
            <person name="Roessler K.A."/>
            <person name="Sanford J.R."/>
            <person name="Sawyer R.H."/>
            <person name="Schmidt C.J."/>
            <person name="Triplett E.W."/>
            <person name="Tuberville T.D."/>
            <person name="Venegas-Anaya M."/>
            <person name="Howard J.T."/>
            <person name="Jarvis E.D."/>
            <person name="Guillette L.J.Jr."/>
            <person name="Glenn T.C."/>
            <person name="Green R.E."/>
            <person name="Ray D.A."/>
        </authorList>
    </citation>
    <scope>NUCLEOTIDE SEQUENCE [LARGE SCALE GENOMIC DNA]</scope>
    <source>
        <strain evidence="1">KSC_2009_1</strain>
    </source>
</reference>
<accession>A0A151M804</accession>
<dbReference type="Proteomes" id="UP000050525">
    <property type="component" value="Unassembled WGS sequence"/>
</dbReference>
<name>A0A151M804_ALLMI</name>
<comment type="caution">
    <text evidence="1">The sequence shown here is derived from an EMBL/GenBank/DDBJ whole genome shotgun (WGS) entry which is preliminary data.</text>
</comment>
<evidence type="ECO:0000313" key="1">
    <source>
        <dbReference type="EMBL" id="KYO20637.1"/>
    </source>
</evidence>
<organism evidence="1 2">
    <name type="scientific">Alligator mississippiensis</name>
    <name type="common">American alligator</name>
    <dbReference type="NCBI Taxonomy" id="8496"/>
    <lineage>
        <taxon>Eukaryota</taxon>
        <taxon>Metazoa</taxon>
        <taxon>Chordata</taxon>
        <taxon>Craniata</taxon>
        <taxon>Vertebrata</taxon>
        <taxon>Euteleostomi</taxon>
        <taxon>Archelosauria</taxon>
        <taxon>Archosauria</taxon>
        <taxon>Crocodylia</taxon>
        <taxon>Alligatoridae</taxon>
        <taxon>Alligatorinae</taxon>
        <taxon>Alligator</taxon>
    </lineage>
</organism>
<proteinExistence type="predicted"/>
<dbReference type="AlphaFoldDB" id="A0A151M804"/>
<sequence length="67" mass="7736">MPPERPALVLSARVLPHPDAQRECNYHRYSNSRQVSPSKARSPRFFTVPIQNRGFRENRAFTISIPS</sequence>
<evidence type="ECO:0000313" key="2">
    <source>
        <dbReference type="Proteomes" id="UP000050525"/>
    </source>
</evidence>